<dbReference type="OrthoDB" id="4762412at2"/>
<protein>
    <recommendedName>
        <fullName evidence="2">5'-Nucleotidase C-terminal domain-containing protein</fullName>
    </recommendedName>
</protein>
<name>A0A6G1U369_9BACT</name>
<evidence type="ECO:0000313" key="4">
    <source>
        <dbReference type="Proteomes" id="UP000480425"/>
    </source>
</evidence>
<dbReference type="AlphaFoldDB" id="A0A6G1U369"/>
<dbReference type="PANTHER" id="PTHR11575">
    <property type="entry name" value="5'-NUCLEOTIDASE-RELATED"/>
    <property type="match status" value="1"/>
</dbReference>
<comment type="caution">
    <text evidence="3">The sequence shown here is derived from an EMBL/GenBank/DDBJ whole genome shotgun (WGS) entry which is preliminary data.</text>
</comment>
<evidence type="ECO:0000256" key="1">
    <source>
        <dbReference type="SAM" id="SignalP"/>
    </source>
</evidence>
<dbReference type="InterPro" id="IPR006179">
    <property type="entry name" value="5_nucleotidase/apyrase"/>
</dbReference>
<accession>A0A6G1U369</accession>
<evidence type="ECO:0000259" key="2">
    <source>
        <dbReference type="Pfam" id="PF02872"/>
    </source>
</evidence>
<keyword evidence="1" id="KW-0732">Signal</keyword>
<dbReference type="GO" id="GO:0009166">
    <property type="term" value="P:nucleotide catabolic process"/>
    <property type="evidence" value="ECO:0007669"/>
    <property type="project" value="InterPro"/>
</dbReference>
<dbReference type="GO" id="GO:0016787">
    <property type="term" value="F:hydrolase activity"/>
    <property type="evidence" value="ECO:0007669"/>
    <property type="project" value="InterPro"/>
</dbReference>
<dbReference type="SUPFAM" id="SSF55816">
    <property type="entry name" value="5'-nucleotidase (syn. UDP-sugar hydrolase), C-terminal domain"/>
    <property type="match status" value="1"/>
</dbReference>
<gene>
    <name evidence="3" type="ORF">F7D73_11030</name>
</gene>
<evidence type="ECO:0000313" key="3">
    <source>
        <dbReference type="EMBL" id="MQN81470.1"/>
    </source>
</evidence>
<dbReference type="EMBL" id="VZCB01000079">
    <property type="protein sequence ID" value="MQN81470.1"/>
    <property type="molecule type" value="Genomic_DNA"/>
</dbReference>
<feature type="chain" id="PRO_5026039971" description="5'-Nucleotidase C-terminal domain-containing protein" evidence="1">
    <location>
        <begin position="26"/>
        <end position="260"/>
    </location>
</feature>
<feature type="signal peptide" evidence="1">
    <location>
        <begin position="1"/>
        <end position="25"/>
    </location>
</feature>
<dbReference type="InterPro" id="IPR008334">
    <property type="entry name" value="5'-Nucleotdase_C"/>
</dbReference>
<dbReference type="PANTHER" id="PTHR11575:SF24">
    <property type="entry name" value="5'-NUCLEOTIDASE"/>
    <property type="match status" value="1"/>
</dbReference>
<dbReference type="Gene3D" id="3.90.780.10">
    <property type="entry name" value="5'-Nucleotidase, C-terminal domain"/>
    <property type="match status" value="1"/>
</dbReference>
<dbReference type="RefSeq" id="WP_153124675.1">
    <property type="nucleotide sequence ID" value="NZ_VZCB01000079.1"/>
</dbReference>
<dbReference type="InterPro" id="IPR036907">
    <property type="entry name" value="5'-Nucleotdase_C_sf"/>
</dbReference>
<reference evidence="3 4" key="1">
    <citation type="submission" date="2019-09" db="EMBL/GenBank/DDBJ databases">
        <title>Distinct polysaccharide growth profiles of human intestinal Prevotella copri isolates.</title>
        <authorList>
            <person name="Fehlner-Peach H."/>
            <person name="Magnabosco C."/>
            <person name="Raghavan V."/>
            <person name="Scher J.U."/>
            <person name="Tett A."/>
            <person name="Cox L.M."/>
            <person name="Gottsegen C."/>
            <person name="Watters A."/>
            <person name="Wiltshire- Gordon J.D."/>
            <person name="Segata N."/>
            <person name="Bonneau R."/>
            <person name="Littman D.R."/>
        </authorList>
    </citation>
    <scope>NUCLEOTIDE SEQUENCE [LARGE SCALE GENOMIC DNA]</scope>
    <source>
        <strain evidence="4">iA622</strain>
    </source>
</reference>
<sequence length="260" mass="29053">MKKKNSIKIYLASAVMLLMASPAFAQKYKVAKVERTRILVDQKWDAQPDAEAARFIAPYKSKVDSIMGPVVGHIAHDMIRHRPESELSNLLCDILIWGGKQFEEQPVFAVYNMGGIRSNLAKGKVTVGDVNDMAPFENKICFLTLKGDKVLELFQQIAHRGGEGLSHAVRMVITKDGKLKSVTLNGEPVDPEKSYRIATLDYLAEGNDQLVAFKSGTDVFAPKQKENNVRYIIMNYFREMQAQGKVVESKIEGRCSVDSL</sequence>
<organism evidence="3 4">
    <name type="scientific">Segatella copri</name>
    <dbReference type="NCBI Taxonomy" id="165179"/>
    <lineage>
        <taxon>Bacteria</taxon>
        <taxon>Pseudomonadati</taxon>
        <taxon>Bacteroidota</taxon>
        <taxon>Bacteroidia</taxon>
        <taxon>Bacteroidales</taxon>
        <taxon>Prevotellaceae</taxon>
        <taxon>Segatella</taxon>
    </lineage>
</organism>
<feature type="domain" description="5'-Nucleotidase C-terminal" evidence="2">
    <location>
        <begin position="70"/>
        <end position="214"/>
    </location>
</feature>
<proteinExistence type="predicted"/>
<dbReference type="Pfam" id="PF02872">
    <property type="entry name" value="5_nucleotid_C"/>
    <property type="match status" value="1"/>
</dbReference>
<dbReference type="PRINTS" id="PR01607">
    <property type="entry name" value="APYRASEFAMLY"/>
</dbReference>
<dbReference type="Proteomes" id="UP000480425">
    <property type="component" value="Unassembled WGS sequence"/>
</dbReference>